<evidence type="ECO:0008006" key="4">
    <source>
        <dbReference type="Google" id="ProtNLM"/>
    </source>
</evidence>
<reference evidence="2 3" key="1">
    <citation type="journal article" date="2015" name="Microbiology (Mosc.)">
        <title>Genomics of the Weissella cibaria species with an examination of its metabolic traits.</title>
        <authorList>
            <person name="Lynch K.M."/>
            <person name="Lucid A."/>
            <person name="Arendt E.K."/>
            <person name="Sleator R.D."/>
            <person name="Lucey B."/>
            <person name="Coffey A."/>
        </authorList>
    </citation>
    <scope>NUCLEOTIDE SEQUENCE [LARGE SCALE GENOMIC DNA]</scope>
    <source>
        <strain evidence="2 3">AB3b</strain>
    </source>
</reference>
<evidence type="ECO:0000256" key="1">
    <source>
        <dbReference type="SAM" id="SignalP"/>
    </source>
</evidence>
<protein>
    <recommendedName>
        <fullName evidence="4">SCP domain-containing protein</fullName>
    </recommendedName>
</protein>
<gene>
    <name evidence="2" type="ORF">ab3b_00284</name>
</gene>
<accession>A0A0D1JWA7</accession>
<name>A0A0D1JWA7_9LACO</name>
<proteinExistence type="predicted"/>
<dbReference type="Proteomes" id="UP000032289">
    <property type="component" value="Unassembled WGS sequence"/>
</dbReference>
<dbReference type="RefSeq" id="WP_043940614.1">
    <property type="nucleotide sequence ID" value="NZ_JWHT01000010.1"/>
</dbReference>
<dbReference type="PATRIC" id="fig|137591.24.peg.281"/>
<keyword evidence="1" id="KW-0732">Signal</keyword>
<organism evidence="2 3">
    <name type="scientific">Weissella cibaria</name>
    <dbReference type="NCBI Taxonomy" id="137591"/>
    <lineage>
        <taxon>Bacteria</taxon>
        <taxon>Bacillati</taxon>
        <taxon>Bacillota</taxon>
        <taxon>Bacilli</taxon>
        <taxon>Lactobacillales</taxon>
        <taxon>Lactobacillaceae</taxon>
        <taxon>Weissella</taxon>
    </lineage>
</organism>
<dbReference type="EMBL" id="JWHT01000010">
    <property type="protein sequence ID" value="KIU25503.1"/>
    <property type="molecule type" value="Genomic_DNA"/>
</dbReference>
<sequence precursor="true">MKNWRVVGLTALSLVLGGGALASSSGLVPEFASEKKKTEVKIRYVDIRTNKAIQPQTEKLVPIGAHELFKPVVATGYQMPKAIEKTVGQKTVITFKYLPETYTIKVRYLDDITGNEVKVREYRSTYGAKLILPTYQQQGYHQNPGDTITVKWSETITYRLHRAEASTAMSSQSSVASQVSESVSQSVASSVTSATPSSVSASSVSQATAPVTVTNGPNQLLADATLAKLQPYALAALNDYRARYGVAPAQTSEMALNLAKQESRWALREPVAFAANPHANFNNLFGTMPVEDLGNGQVRYYNHGGEETNGDGSTIQHIAAVNYGGTADQKDTLSFGSVAGTSSDVWQVTDLTSDAQLQALAQDAILQFGDDGQAAGYDGTSSYQQGASHKMGLLTPGNVDVGVAIYANSDGTLRTYVEVLTAETVNR</sequence>
<feature type="signal peptide" evidence="1">
    <location>
        <begin position="1"/>
        <end position="22"/>
    </location>
</feature>
<dbReference type="AlphaFoldDB" id="A0A0D1JWA7"/>
<evidence type="ECO:0000313" key="2">
    <source>
        <dbReference type="EMBL" id="KIU25503.1"/>
    </source>
</evidence>
<feature type="chain" id="PRO_5002231879" description="SCP domain-containing protein" evidence="1">
    <location>
        <begin position="23"/>
        <end position="427"/>
    </location>
</feature>
<comment type="caution">
    <text evidence="2">The sequence shown here is derived from an EMBL/GenBank/DDBJ whole genome shotgun (WGS) entry which is preliminary data.</text>
</comment>
<evidence type="ECO:0000313" key="3">
    <source>
        <dbReference type="Proteomes" id="UP000032289"/>
    </source>
</evidence>